<protein>
    <submittedName>
        <fullName evidence="7">RNA polymerase sigma factor</fullName>
    </submittedName>
</protein>
<evidence type="ECO:0000259" key="6">
    <source>
        <dbReference type="Pfam" id="PF04542"/>
    </source>
</evidence>
<dbReference type="InterPro" id="IPR014284">
    <property type="entry name" value="RNA_pol_sigma-70_dom"/>
</dbReference>
<comment type="similarity">
    <text evidence="1">Belongs to the sigma-70 factor family. ECF subfamily.</text>
</comment>
<dbReference type="InterPro" id="IPR036388">
    <property type="entry name" value="WH-like_DNA-bd_sf"/>
</dbReference>
<proteinExistence type="inferred from homology"/>
<dbReference type="GO" id="GO:0016987">
    <property type="term" value="F:sigma factor activity"/>
    <property type="evidence" value="ECO:0007669"/>
    <property type="project" value="UniProtKB-KW"/>
</dbReference>
<dbReference type="PANTHER" id="PTHR43133:SF8">
    <property type="entry name" value="RNA POLYMERASE SIGMA FACTOR HI_1459-RELATED"/>
    <property type="match status" value="1"/>
</dbReference>
<dbReference type="SUPFAM" id="SSF88946">
    <property type="entry name" value="Sigma2 domain of RNA polymerase sigma factors"/>
    <property type="match status" value="1"/>
</dbReference>
<evidence type="ECO:0000256" key="4">
    <source>
        <dbReference type="ARBA" id="ARBA00023125"/>
    </source>
</evidence>
<keyword evidence="3" id="KW-0731">Sigma factor</keyword>
<accession>A0A7V4WVL0</accession>
<dbReference type="InterPro" id="IPR039425">
    <property type="entry name" value="RNA_pol_sigma-70-like"/>
</dbReference>
<feature type="domain" description="RNA polymerase sigma-70 region 2" evidence="6">
    <location>
        <begin position="15"/>
        <end position="84"/>
    </location>
</feature>
<evidence type="ECO:0000256" key="3">
    <source>
        <dbReference type="ARBA" id="ARBA00023082"/>
    </source>
</evidence>
<dbReference type="GO" id="GO:0003677">
    <property type="term" value="F:DNA binding"/>
    <property type="evidence" value="ECO:0007669"/>
    <property type="project" value="UniProtKB-KW"/>
</dbReference>
<gene>
    <name evidence="7" type="ORF">ENK44_08055</name>
</gene>
<keyword evidence="2" id="KW-0805">Transcription regulation</keyword>
<name>A0A7V4WVL0_CALAY</name>
<evidence type="ECO:0000256" key="5">
    <source>
        <dbReference type="ARBA" id="ARBA00023163"/>
    </source>
</evidence>
<comment type="caution">
    <text evidence="7">The sequence shown here is derived from an EMBL/GenBank/DDBJ whole genome shotgun (WGS) entry which is preliminary data.</text>
</comment>
<evidence type="ECO:0000313" key="7">
    <source>
        <dbReference type="EMBL" id="HGY55637.1"/>
    </source>
</evidence>
<keyword evidence="5" id="KW-0804">Transcription</keyword>
<dbReference type="Gene3D" id="1.10.1740.10">
    <property type="match status" value="1"/>
</dbReference>
<sequence length="178" mass="20599">MERIRENDRQVLGELFIRYEKMVNRYVVSNNGSRDDAEDVLQEAIIVLWQKANGDDFELRSRLSTYIMGIVKNKWLAELRRKNRLAAETGPEENIDENPGGLDIMLSNEQAERVRKALDKISEICRKLLVLFYFEERSLEDISRLLGFANSAVAKSKKYQCKKALEKIILQSNSAGER</sequence>
<dbReference type="GO" id="GO:0006352">
    <property type="term" value="P:DNA-templated transcription initiation"/>
    <property type="evidence" value="ECO:0007669"/>
    <property type="project" value="InterPro"/>
</dbReference>
<dbReference type="Proteomes" id="UP000885779">
    <property type="component" value="Unassembled WGS sequence"/>
</dbReference>
<organism evidence="7">
    <name type="scientific">Caldithrix abyssi</name>
    <dbReference type="NCBI Taxonomy" id="187145"/>
    <lineage>
        <taxon>Bacteria</taxon>
        <taxon>Pseudomonadati</taxon>
        <taxon>Calditrichota</taxon>
        <taxon>Calditrichia</taxon>
        <taxon>Calditrichales</taxon>
        <taxon>Calditrichaceae</taxon>
        <taxon>Caldithrix</taxon>
    </lineage>
</organism>
<dbReference type="AlphaFoldDB" id="A0A7V4WVL0"/>
<dbReference type="Gene3D" id="1.10.10.10">
    <property type="entry name" value="Winged helix-like DNA-binding domain superfamily/Winged helix DNA-binding domain"/>
    <property type="match status" value="1"/>
</dbReference>
<dbReference type="EMBL" id="DRQG01000075">
    <property type="protein sequence ID" value="HGY55637.1"/>
    <property type="molecule type" value="Genomic_DNA"/>
</dbReference>
<dbReference type="PANTHER" id="PTHR43133">
    <property type="entry name" value="RNA POLYMERASE ECF-TYPE SIGMA FACTO"/>
    <property type="match status" value="1"/>
</dbReference>
<evidence type="ECO:0000256" key="1">
    <source>
        <dbReference type="ARBA" id="ARBA00010641"/>
    </source>
</evidence>
<reference evidence="7" key="1">
    <citation type="journal article" date="2020" name="mSystems">
        <title>Genome- and Community-Level Interaction Insights into Carbon Utilization and Element Cycling Functions of Hydrothermarchaeota in Hydrothermal Sediment.</title>
        <authorList>
            <person name="Zhou Z."/>
            <person name="Liu Y."/>
            <person name="Xu W."/>
            <person name="Pan J."/>
            <person name="Luo Z.H."/>
            <person name="Li M."/>
        </authorList>
    </citation>
    <scope>NUCLEOTIDE SEQUENCE [LARGE SCALE GENOMIC DNA]</scope>
    <source>
        <strain evidence="7">HyVt-577</strain>
    </source>
</reference>
<dbReference type="NCBIfam" id="TIGR02937">
    <property type="entry name" value="sigma70-ECF"/>
    <property type="match status" value="1"/>
</dbReference>
<evidence type="ECO:0000256" key="2">
    <source>
        <dbReference type="ARBA" id="ARBA00023015"/>
    </source>
</evidence>
<dbReference type="Pfam" id="PF04542">
    <property type="entry name" value="Sigma70_r2"/>
    <property type="match status" value="1"/>
</dbReference>
<dbReference type="InterPro" id="IPR013324">
    <property type="entry name" value="RNA_pol_sigma_r3/r4-like"/>
</dbReference>
<dbReference type="InterPro" id="IPR007627">
    <property type="entry name" value="RNA_pol_sigma70_r2"/>
</dbReference>
<dbReference type="InterPro" id="IPR013325">
    <property type="entry name" value="RNA_pol_sigma_r2"/>
</dbReference>
<dbReference type="SUPFAM" id="SSF88659">
    <property type="entry name" value="Sigma3 and sigma4 domains of RNA polymerase sigma factors"/>
    <property type="match status" value="1"/>
</dbReference>
<keyword evidence="4" id="KW-0238">DNA-binding</keyword>